<dbReference type="PIRSF" id="PIRSF000398">
    <property type="entry name" value="M_m6A_EcoRV"/>
    <property type="match status" value="1"/>
</dbReference>
<dbReference type="RefSeq" id="WP_071662785.1">
    <property type="nucleotide sequence ID" value="NZ_LUKY01000033.1"/>
</dbReference>
<proteinExistence type="inferred from homology"/>
<evidence type="ECO:0000256" key="2">
    <source>
        <dbReference type="ARBA" id="ARBA00011900"/>
    </source>
</evidence>
<evidence type="ECO:0000256" key="6">
    <source>
        <dbReference type="ARBA" id="ARBA00047942"/>
    </source>
</evidence>
<evidence type="ECO:0000256" key="7">
    <source>
        <dbReference type="PIRSR" id="PIRSR000398-1"/>
    </source>
</evidence>
<gene>
    <name evidence="9" type="ORF">A1D18_05475</name>
</gene>
<dbReference type="InterPro" id="IPR029063">
    <property type="entry name" value="SAM-dependent_MTases_sf"/>
</dbReference>
<dbReference type="EC" id="2.1.1.72" evidence="2 8"/>
<evidence type="ECO:0000256" key="1">
    <source>
        <dbReference type="ARBA" id="ARBA00006594"/>
    </source>
</evidence>
<evidence type="ECO:0000256" key="8">
    <source>
        <dbReference type="RuleBase" id="RU361257"/>
    </source>
</evidence>
<dbReference type="NCBIfam" id="TIGR00571">
    <property type="entry name" value="dam"/>
    <property type="match status" value="1"/>
</dbReference>
<dbReference type="GO" id="GO:0032259">
    <property type="term" value="P:methylation"/>
    <property type="evidence" value="ECO:0007669"/>
    <property type="project" value="UniProtKB-KW"/>
</dbReference>
<feature type="binding site" evidence="7">
    <location>
        <position position="11"/>
    </location>
    <ligand>
        <name>S-adenosyl-L-methionine</name>
        <dbReference type="ChEBI" id="CHEBI:59789"/>
    </ligand>
</feature>
<dbReference type="InterPro" id="IPR023095">
    <property type="entry name" value="Ade_MeTrfase_dom_2"/>
</dbReference>
<protein>
    <recommendedName>
        <fullName evidence="2 8">Site-specific DNA-methyltransferase (adenine-specific)</fullName>
        <ecNumber evidence="2 8">2.1.1.72</ecNumber>
    </recommendedName>
</protein>
<organism evidence="9 10">
    <name type="scientific">Candidatus Rickettsiella isopodorum</name>
    <dbReference type="NCBI Taxonomy" id="1225476"/>
    <lineage>
        <taxon>Bacteria</taxon>
        <taxon>Pseudomonadati</taxon>
        <taxon>Pseudomonadota</taxon>
        <taxon>Gammaproteobacteria</taxon>
        <taxon>Legionellales</taxon>
        <taxon>Coxiellaceae</taxon>
        <taxon>Rickettsiella</taxon>
    </lineage>
</organism>
<dbReference type="EMBL" id="LUKY01000033">
    <property type="protein sequence ID" value="OIZ94293.1"/>
    <property type="molecule type" value="Genomic_DNA"/>
</dbReference>
<feature type="binding site" evidence="7">
    <location>
        <position position="7"/>
    </location>
    <ligand>
        <name>S-adenosyl-L-methionine</name>
        <dbReference type="ChEBI" id="CHEBI:59789"/>
    </ligand>
</feature>
<sequence>MKSFLKWAGNKHRILDKLKPYLPKKDRLIEPFLGSATVFLNTSYPAYLLSDNNLDLIQLYKYLQQEGQFFIDYCRLFFHENLNNADEFYRLRRLFNDSKERRKRAALLLYLNKHCFNGLARFNRKGEFNTPFSYYKTPYFPEKEMQYFYVHARKAKFIHGDFLSTLEYVKQGDVVYCDPPYVGLSKTANFTQYTSEGFSHTQQVLLANTAKHLASQGIQVIISNHDTEFTRDIYKSATIVSLIVQRNISSKGSERKKAKELLAIFS</sequence>
<evidence type="ECO:0000256" key="4">
    <source>
        <dbReference type="ARBA" id="ARBA00022679"/>
    </source>
</evidence>
<keyword evidence="10" id="KW-1185">Reference proteome</keyword>
<dbReference type="OrthoDB" id="9805629at2"/>
<name>A0A1J8PGU3_9COXI</name>
<dbReference type="PROSITE" id="PS00092">
    <property type="entry name" value="N6_MTASE"/>
    <property type="match status" value="1"/>
</dbReference>
<dbReference type="InterPro" id="IPR012327">
    <property type="entry name" value="MeTrfase_D12"/>
</dbReference>
<dbReference type="InterPro" id="IPR012263">
    <property type="entry name" value="M_m6A_EcoRV"/>
</dbReference>
<accession>A0A1J8PGU3</accession>
<feature type="binding site" evidence="7">
    <location>
        <position position="178"/>
    </location>
    <ligand>
        <name>S-adenosyl-L-methionine</name>
        <dbReference type="ChEBI" id="CHEBI:59789"/>
    </ligand>
</feature>
<keyword evidence="3 8" id="KW-0489">Methyltransferase</keyword>
<reference evidence="9 10" key="1">
    <citation type="submission" date="2016-03" db="EMBL/GenBank/DDBJ databases">
        <title>Comparative genomics of Rickettsiella.</title>
        <authorList>
            <person name="Chandler C."/>
            <person name="Wang Y."/>
        </authorList>
    </citation>
    <scope>NUCLEOTIDE SEQUENCE [LARGE SCALE GENOMIC DNA]</scope>
    <source>
        <strain evidence="9 10">RCFS May 2013</strain>
    </source>
</reference>
<dbReference type="GO" id="GO:0009307">
    <property type="term" value="P:DNA restriction-modification system"/>
    <property type="evidence" value="ECO:0007669"/>
    <property type="project" value="InterPro"/>
</dbReference>
<feature type="binding site" evidence="7">
    <location>
        <position position="51"/>
    </location>
    <ligand>
        <name>S-adenosyl-L-methionine</name>
        <dbReference type="ChEBI" id="CHEBI:59789"/>
    </ligand>
</feature>
<dbReference type="PRINTS" id="PR00505">
    <property type="entry name" value="D12N6MTFRASE"/>
</dbReference>
<evidence type="ECO:0000313" key="10">
    <source>
        <dbReference type="Proteomes" id="UP000183924"/>
    </source>
</evidence>
<keyword evidence="4 8" id="KW-0808">Transferase</keyword>
<evidence type="ECO:0000256" key="3">
    <source>
        <dbReference type="ARBA" id="ARBA00022603"/>
    </source>
</evidence>
<comment type="caution">
    <text evidence="9">The sequence shown here is derived from an EMBL/GenBank/DDBJ whole genome shotgun (WGS) entry which is preliminary data.</text>
</comment>
<dbReference type="GO" id="GO:0006298">
    <property type="term" value="P:mismatch repair"/>
    <property type="evidence" value="ECO:0007669"/>
    <property type="project" value="TreeGrafter"/>
</dbReference>
<dbReference type="GO" id="GO:0009007">
    <property type="term" value="F:site-specific DNA-methyltransferase (adenine-specific) activity"/>
    <property type="evidence" value="ECO:0007669"/>
    <property type="project" value="UniProtKB-UniRule"/>
</dbReference>
<evidence type="ECO:0000256" key="5">
    <source>
        <dbReference type="ARBA" id="ARBA00022691"/>
    </source>
</evidence>
<dbReference type="Pfam" id="PF02086">
    <property type="entry name" value="MethyltransfD12"/>
    <property type="match status" value="1"/>
</dbReference>
<dbReference type="SUPFAM" id="SSF53335">
    <property type="entry name" value="S-adenosyl-L-methionine-dependent methyltransferases"/>
    <property type="match status" value="1"/>
</dbReference>
<keyword evidence="5 8" id="KW-0949">S-adenosyl-L-methionine</keyword>
<comment type="catalytic activity">
    <reaction evidence="6 8">
        <text>a 2'-deoxyadenosine in DNA + S-adenosyl-L-methionine = an N(6)-methyl-2'-deoxyadenosine in DNA + S-adenosyl-L-homocysteine + H(+)</text>
        <dbReference type="Rhea" id="RHEA:15197"/>
        <dbReference type="Rhea" id="RHEA-COMP:12418"/>
        <dbReference type="Rhea" id="RHEA-COMP:12419"/>
        <dbReference type="ChEBI" id="CHEBI:15378"/>
        <dbReference type="ChEBI" id="CHEBI:57856"/>
        <dbReference type="ChEBI" id="CHEBI:59789"/>
        <dbReference type="ChEBI" id="CHEBI:90615"/>
        <dbReference type="ChEBI" id="CHEBI:90616"/>
        <dbReference type="EC" id="2.1.1.72"/>
    </reaction>
</comment>
<dbReference type="PANTHER" id="PTHR30481">
    <property type="entry name" value="DNA ADENINE METHYLASE"/>
    <property type="match status" value="1"/>
</dbReference>
<comment type="similarity">
    <text evidence="1 8">Belongs to the N(4)/N(6)-methyltransferase family.</text>
</comment>
<dbReference type="Gene3D" id="3.40.50.150">
    <property type="entry name" value="Vaccinia Virus protein VP39"/>
    <property type="match status" value="1"/>
</dbReference>
<evidence type="ECO:0000313" key="9">
    <source>
        <dbReference type="EMBL" id="OIZ94293.1"/>
    </source>
</evidence>
<dbReference type="GO" id="GO:0043565">
    <property type="term" value="F:sequence-specific DNA binding"/>
    <property type="evidence" value="ECO:0007669"/>
    <property type="project" value="TreeGrafter"/>
</dbReference>
<dbReference type="GO" id="GO:1904047">
    <property type="term" value="F:S-adenosyl-L-methionine binding"/>
    <property type="evidence" value="ECO:0007669"/>
    <property type="project" value="TreeGrafter"/>
</dbReference>
<dbReference type="Proteomes" id="UP000183924">
    <property type="component" value="Unassembled WGS sequence"/>
</dbReference>
<dbReference type="PANTHER" id="PTHR30481:SF3">
    <property type="entry name" value="DNA ADENINE METHYLASE"/>
    <property type="match status" value="1"/>
</dbReference>
<dbReference type="Gene3D" id="1.10.1020.10">
    <property type="entry name" value="Adenine-specific Methyltransferase, Domain 2"/>
    <property type="match status" value="1"/>
</dbReference>
<dbReference type="InterPro" id="IPR002052">
    <property type="entry name" value="DNA_methylase_N6_adenine_CS"/>
</dbReference>
<dbReference type="AlphaFoldDB" id="A0A1J8PGU3"/>